<dbReference type="Proteomes" id="UP001652680">
    <property type="component" value="Unassembled WGS sequence"/>
</dbReference>
<feature type="domain" description="3-beta hydroxysteroid dehydrogenase/isomerase" evidence="3">
    <location>
        <begin position="14"/>
        <end position="297"/>
    </location>
</feature>
<protein>
    <recommendedName>
        <fullName evidence="3">3-beta hydroxysteroid dehydrogenase/isomerase domain-containing protein</fullName>
    </recommendedName>
</protein>
<dbReference type="InterPro" id="IPR002225">
    <property type="entry name" value="3Beta_OHSteriod_DH/Estase"/>
</dbReference>
<dbReference type="PANTHER" id="PTHR10366:SF853">
    <property type="entry name" value="GH25466P"/>
    <property type="match status" value="1"/>
</dbReference>
<reference evidence="5" key="1">
    <citation type="journal article" date="2021" name="Elife">
        <title>Highly contiguous assemblies of 101 drosophilid genomes.</title>
        <authorList>
            <person name="Kim B.Y."/>
            <person name="Wang J.R."/>
            <person name="Miller D.E."/>
            <person name="Barmina O."/>
            <person name="Delaney E."/>
            <person name="Thompson A."/>
            <person name="Comeault A.A."/>
            <person name="Peede D."/>
            <person name="D'Agostino E.R."/>
            <person name="Pelaez J."/>
            <person name="Aguilar J.M."/>
            <person name="Haji D."/>
            <person name="Matsunaga T."/>
            <person name="Armstrong E.E."/>
            <person name="Zych M."/>
            <person name="Ogawa Y."/>
            <person name="Stamenkovic-Radak M."/>
            <person name="Jelic M."/>
            <person name="Veselinovic M.S."/>
            <person name="Tanaskovic M."/>
            <person name="Eric P."/>
            <person name="Gao J.J."/>
            <person name="Katoh T.K."/>
            <person name="Toda M.J."/>
            <person name="Watabe H."/>
            <person name="Watada M."/>
            <person name="Davis J.S."/>
            <person name="Moyle L.C."/>
            <person name="Manoli G."/>
            <person name="Bertolini E."/>
            <person name="Kostal V."/>
            <person name="Hawley R.S."/>
            <person name="Takahashi A."/>
            <person name="Jones C.D."/>
            <person name="Price D.K."/>
            <person name="Whiteman N."/>
            <person name="Kopp A."/>
            <person name="Matute D.R."/>
            <person name="Petrov D.A."/>
        </authorList>
    </citation>
    <scope>NUCLEOTIDE SEQUENCE [LARGE SCALE GENOMIC DNA]</scope>
</reference>
<dbReference type="InterPro" id="IPR036291">
    <property type="entry name" value="NAD(P)-bd_dom_sf"/>
</dbReference>
<proteinExistence type="predicted"/>
<keyword evidence="2" id="KW-1133">Transmembrane helix</keyword>
<evidence type="ECO:0000313" key="5">
    <source>
        <dbReference type="Proteomes" id="UP001652680"/>
    </source>
</evidence>
<keyword evidence="2" id="KW-0812">Transmembrane</keyword>
<dbReference type="GeneID" id="108048799"/>
<reference evidence="4" key="2">
    <citation type="submission" date="2025-05" db="UniProtKB">
        <authorList>
            <consortium name="EnsemblMetazoa"/>
        </authorList>
    </citation>
    <scope>IDENTIFICATION</scope>
</reference>
<dbReference type="RefSeq" id="XP_044315191.1">
    <property type="nucleotide sequence ID" value="XM_044459256.1"/>
</dbReference>
<evidence type="ECO:0000256" key="1">
    <source>
        <dbReference type="ARBA" id="ARBA00023002"/>
    </source>
</evidence>
<evidence type="ECO:0000256" key="2">
    <source>
        <dbReference type="SAM" id="Phobius"/>
    </source>
</evidence>
<dbReference type="Pfam" id="PF01073">
    <property type="entry name" value="3Beta_HSD"/>
    <property type="match status" value="1"/>
</dbReference>
<evidence type="ECO:0000259" key="3">
    <source>
        <dbReference type="Pfam" id="PF01073"/>
    </source>
</evidence>
<evidence type="ECO:0000313" key="4">
    <source>
        <dbReference type="EnsemblMetazoa" id="XP_044315191.1"/>
    </source>
</evidence>
<keyword evidence="1" id="KW-0560">Oxidoreductase</keyword>
<dbReference type="InterPro" id="IPR050425">
    <property type="entry name" value="NAD(P)_dehydrat-like"/>
</dbReference>
<keyword evidence="2" id="KW-0472">Membrane</keyword>
<dbReference type="Gene3D" id="3.40.50.720">
    <property type="entry name" value="NAD(P)-binding Rossmann-like Domain"/>
    <property type="match status" value="1"/>
</dbReference>
<feature type="transmembrane region" description="Helical" evidence="2">
    <location>
        <begin position="310"/>
        <end position="333"/>
    </location>
</feature>
<organism evidence="4 5">
    <name type="scientific">Drosophila rhopaloa</name>
    <name type="common">Fruit fly</name>
    <dbReference type="NCBI Taxonomy" id="1041015"/>
    <lineage>
        <taxon>Eukaryota</taxon>
        <taxon>Metazoa</taxon>
        <taxon>Ecdysozoa</taxon>
        <taxon>Arthropoda</taxon>
        <taxon>Hexapoda</taxon>
        <taxon>Insecta</taxon>
        <taxon>Pterygota</taxon>
        <taxon>Neoptera</taxon>
        <taxon>Endopterygota</taxon>
        <taxon>Diptera</taxon>
        <taxon>Brachycera</taxon>
        <taxon>Muscomorpha</taxon>
        <taxon>Ephydroidea</taxon>
        <taxon>Drosophilidae</taxon>
        <taxon>Drosophila</taxon>
        <taxon>Sophophora</taxon>
    </lineage>
</organism>
<name>A0ABM5J8P2_DRORH</name>
<keyword evidence="5" id="KW-1185">Reference proteome</keyword>
<dbReference type="EnsemblMetazoa" id="XM_044459256.1">
    <property type="protein sequence ID" value="XP_044315191.1"/>
    <property type="gene ID" value="LOC108048799"/>
</dbReference>
<accession>A0ABM5J8P2</accession>
<dbReference type="PANTHER" id="PTHR10366">
    <property type="entry name" value="NAD DEPENDENT EPIMERASE/DEHYDRATASE"/>
    <property type="match status" value="1"/>
</dbReference>
<sequence length="402" mass="45329">MSGGNRSGATEVVLVTGGSGFLGQHLIKQLLERKEELAIKEIRSLDIVPYKNNIGHEETPLLRTFVADIEGDRAELSPIFAGVDGVFHCAASVKIEYPPNYDELERVNVKGTLAVVDLCIQNNVKRLVYTSCTSVCFVPFKGQSTFSAVINSTESKTDTPTLDSSTLWEQDHQFLIQGYASSKLRAENIVLNSNGAPLQNQQEYLATSAIRAPLTYGECDSHFITKVFEYLSTRGWIFPRIAGVGGKQQLVYAGNVAWGHICAYKALKVSDKAVNGLPVFVTDDTGINDVSRFVQKMAVLGERFKVKTSWWYVPHFLFFFLAFLLELVVRVAYPYTQYRLRYSLRALASYTSSMLMYNRLRASIHMDYMPLFDPDASAERSAKWYARWWDERQQAKKLKKSS</sequence>
<dbReference type="SUPFAM" id="SSF51735">
    <property type="entry name" value="NAD(P)-binding Rossmann-fold domains"/>
    <property type="match status" value="1"/>
</dbReference>